<feature type="domain" description="ER-bound oxygenase mpaB/mpaB'/Rubber oxygenase catalytic" evidence="1">
    <location>
        <begin position="12"/>
        <end position="231"/>
    </location>
</feature>
<protein>
    <submittedName>
        <fullName evidence="2">Unannotated protein</fullName>
    </submittedName>
</protein>
<name>A0A6J5YWQ4_9ZZZZ</name>
<dbReference type="GO" id="GO:0016491">
    <property type="term" value="F:oxidoreductase activity"/>
    <property type="evidence" value="ECO:0007669"/>
    <property type="project" value="InterPro"/>
</dbReference>
<dbReference type="AlphaFoldDB" id="A0A6J5YWQ4"/>
<accession>A0A6J5YWQ4</accession>
<dbReference type="PANTHER" id="PTHR36151:SF3">
    <property type="entry name" value="ER-BOUND OXYGENASE MPAB_MPAB'_RUBBER OXYGENASE CATALYTIC DOMAIN-CONTAINING PROTEIN"/>
    <property type="match status" value="1"/>
</dbReference>
<evidence type="ECO:0000313" key="2">
    <source>
        <dbReference type="EMBL" id="CAB4332499.1"/>
    </source>
</evidence>
<proteinExistence type="predicted"/>
<dbReference type="EMBL" id="CAESAM010000005">
    <property type="protein sequence ID" value="CAB4332499.1"/>
    <property type="molecule type" value="Genomic_DNA"/>
</dbReference>
<evidence type="ECO:0000259" key="1">
    <source>
        <dbReference type="Pfam" id="PF09995"/>
    </source>
</evidence>
<gene>
    <name evidence="2" type="ORF">UFOPK4171_00102</name>
</gene>
<dbReference type="PANTHER" id="PTHR36151">
    <property type="entry name" value="BLR2777 PROTEIN"/>
    <property type="match status" value="1"/>
</dbReference>
<reference evidence="2" key="1">
    <citation type="submission" date="2020-05" db="EMBL/GenBank/DDBJ databases">
        <authorList>
            <person name="Chiriac C."/>
            <person name="Salcher M."/>
            <person name="Ghai R."/>
            <person name="Kavagutti S V."/>
        </authorList>
    </citation>
    <scope>NUCLEOTIDE SEQUENCE</scope>
</reference>
<dbReference type="Pfam" id="PF09995">
    <property type="entry name" value="MPAB_Lcp_cat"/>
    <property type="match status" value="1"/>
</dbReference>
<dbReference type="InterPro" id="IPR018713">
    <property type="entry name" value="MPAB/Lcp_cat_dom"/>
</dbReference>
<organism evidence="2">
    <name type="scientific">freshwater metagenome</name>
    <dbReference type="NCBI Taxonomy" id="449393"/>
    <lineage>
        <taxon>unclassified sequences</taxon>
        <taxon>metagenomes</taxon>
        <taxon>ecological metagenomes</taxon>
    </lineage>
</organism>
<sequence>MSSYFTPDSVTWRVHSDPAMVIGGIRALLEQALQPEAMAGVTAHSNFRDDTWGRLQRTGDYVGVLTFSPIADADKLAARVRNVHTKLGLADPHLLLWVHMAMVDAFLDTAVRSGLALTQAEQDQYFLEMVKFAELVGIAPADVPNNLAQCKQYFVDMKPELRASDDAKRAALFITVPPLPKIIRFATPFAPTWGAVSALAGASLPRWARNLYGAPTLPGQEIATDLALKAFRKSLFLLPESFRQPPQLKSHLTDLKK</sequence>